<name>A0A9P6XLR7_RHIOR</name>
<sequence>MTSLANGILTNTAAAYRLQLASRFECVCLDWKSVSHANKTENHIHGLQQNFRGFNSEMLRPKQSKKNKQKLRQWFVEWWKRG</sequence>
<reference evidence="1" key="1">
    <citation type="journal article" date="2020" name="Microb. Genom.">
        <title>Genetic diversity of clinical and environmental Mucorales isolates obtained from an investigation of mucormycosis cases among solid organ transplant recipients.</title>
        <authorList>
            <person name="Nguyen M.H."/>
            <person name="Kaul D."/>
            <person name="Muto C."/>
            <person name="Cheng S.J."/>
            <person name="Richter R.A."/>
            <person name="Bruno V.M."/>
            <person name="Liu G."/>
            <person name="Beyhan S."/>
            <person name="Sundermann A.J."/>
            <person name="Mounaud S."/>
            <person name="Pasculle A.W."/>
            <person name="Nierman W.C."/>
            <person name="Driscoll E."/>
            <person name="Cumbie R."/>
            <person name="Clancy C.J."/>
            <person name="Dupont C.L."/>
        </authorList>
    </citation>
    <scope>NUCLEOTIDE SEQUENCE</scope>
    <source>
        <strain evidence="1">GL16</strain>
    </source>
</reference>
<protein>
    <submittedName>
        <fullName evidence="1">Uncharacterized protein</fullName>
    </submittedName>
</protein>
<dbReference type="EMBL" id="JAANIT010012770">
    <property type="protein sequence ID" value="KAG1522419.1"/>
    <property type="molecule type" value="Genomic_DNA"/>
</dbReference>
<accession>A0A9P6XLR7</accession>
<gene>
    <name evidence="1" type="ORF">G6F51_014605</name>
</gene>
<comment type="caution">
    <text evidence="1">The sequence shown here is derived from an EMBL/GenBank/DDBJ whole genome shotgun (WGS) entry which is preliminary data.</text>
</comment>
<evidence type="ECO:0000313" key="2">
    <source>
        <dbReference type="Proteomes" id="UP000717996"/>
    </source>
</evidence>
<organism evidence="1 2">
    <name type="scientific">Rhizopus oryzae</name>
    <name type="common">Mucormycosis agent</name>
    <name type="synonym">Rhizopus arrhizus var. delemar</name>
    <dbReference type="NCBI Taxonomy" id="64495"/>
    <lineage>
        <taxon>Eukaryota</taxon>
        <taxon>Fungi</taxon>
        <taxon>Fungi incertae sedis</taxon>
        <taxon>Mucoromycota</taxon>
        <taxon>Mucoromycotina</taxon>
        <taxon>Mucoromycetes</taxon>
        <taxon>Mucorales</taxon>
        <taxon>Mucorineae</taxon>
        <taxon>Rhizopodaceae</taxon>
        <taxon>Rhizopus</taxon>
    </lineage>
</organism>
<proteinExistence type="predicted"/>
<evidence type="ECO:0000313" key="1">
    <source>
        <dbReference type="EMBL" id="KAG1522419.1"/>
    </source>
</evidence>
<dbReference type="AlphaFoldDB" id="A0A9P6XLR7"/>
<dbReference type="Proteomes" id="UP000717996">
    <property type="component" value="Unassembled WGS sequence"/>
</dbReference>